<reference evidence="1 2" key="1">
    <citation type="journal article" date="2021" name="Commun. Biol.">
        <title>The genome of Shorea leprosula (Dipterocarpaceae) highlights the ecological relevance of drought in aseasonal tropical rainforests.</title>
        <authorList>
            <person name="Ng K.K.S."/>
            <person name="Kobayashi M.J."/>
            <person name="Fawcett J.A."/>
            <person name="Hatakeyama M."/>
            <person name="Paape T."/>
            <person name="Ng C.H."/>
            <person name="Ang C.C."/>
            <person name="Tnah L.H."/>
            <person name="Lee C.T."/>
            <person name="Nishiyama T."/>
            <person name="Sese J."/>
            <person name="O'Brien M.J."/>
            <person name="Copetti D."/>
            <person name="Mohd Noor M.I."/>
            <person name="Ong R.C."/>
            <person name="Putra M."/>
            <person name="Sireger I.Z."/>
            <person name="Indrioko S."/>
            <person name="Kosugi Y."/>
            <person name="Izuno A."/>
            <person name="Isagi Y."/>
            <person name="Lee S.L."/>
            <person name="Shimizu K.K."/>
        </authorList>
    </citation>
    <scope>NUCLEOTIDE SEQUENCE [LARGE SCALE GENOMIC DNA]</scope>
    <source>
        <strain evidence="1">214</strain>
    </source>
</reference>
<dbReference type="EMBL" id="BPVZ01000077">
    <property type="protein sequence ID" value="GKV27805.1"/>
    <property type="molecule type" value="Genomic_DNA"/>
</dbReference>
<protein>
    <submittedName>
        <fullName evidence="1">Uncharacterized protein</fullName>
    </submittedName>
</protein>
<organism evidence="1 2">
    <name type="scientific">Rubroshorea leprosula</name>
    <dbReference type="NCBI Taxonomy" id="152421"/>
    <lineage>
        <taxon>Eukaryota</taxon>
        <taxon>Viridiplantae</taxon>
        <taxon>Streptophyta</taxon>
        <taxon>Embryophyta</taxon>
        <taxon>Tracheophyta</taxon>
        <taxon>Spermatophyta</taxon>
        <taxon>Magnoliopsida</taxon>
        <taxon>eudicotyledons</taxon>
        <taxon>Gunneridae</taxon>
        <taxon>Pentapetalae</taxon>
        <taxon>rosids</taxon>
        <taxon>malvids</taxon>
        <taxon>Malvales</taxon>
        <taxon>Dipterocarpaceae</taxon>
        <taxon>Rubroshorea</taxon>
    </lineage>
</organism>
<comment type="caution">
    <text evidence="1">The sequence shown here is derived from an EMBL/GenBank/DDBJ whole genome shotgun (WGS) entry which is preliminary data.</text>
</comment>
<dbReference type="AlphaFoldDB" id="A0AAV5KT41"/>
<proteinExistence type="predicted"/>
<keyword evidence="2" id="KW-1185">Reference proteome</keyword>
<accession>A0AAV5KT41</accession>
<evidence type="ECO:0000313" key="2">
    <source>
        <dbReference type="Proteomes" id="UP001054252"/>
    </source>
</evidence>
<sequence length="39" mass="4617">MHYFLGSMYMGYGTQGMRQCQKQGRKRKYGIENVQLKTV</sequence>
<dbReference type="Proteomes" id="UP001054252">
    <property type="component" value="Unassembled WGS sequence"/>
</dbReference>
<gene>
    <name evidence="1" type="ORF">SLEP1_g36931</name>
</gene>
<evidence type="ECO:0000313" key="1">
    <source>
        <dbReference type="EMBL" id="GKV27805.1"/>
    </source>
</evidence>
<name>A0AAV5KT41_9ROSI</name>